<dbReference type="SUPFAM" id="SSF46934">
    <property type="entry name" value="UBA-like"/>
    <property type="match status" value="1"/>
</dbReference>
<keyword evidence="9" id="KW-0378">Hydrolase</keyword>
<accession>A0A0D6EI15</accession>
<dbReference type="AlphaFoldDB" id="A0A0D6EI15"/>
<comment type="subunit">
    <text evidence="4">Binds ubiquitin and polyubiquitinated proteins.</text>
</comment>
<keyword evidence="6" id="KW-0963">Cytoplasm</keyword>
<dbReference type="SMART" id="SM00213">
    <property type="entry name" value="UBQ"/>
    <property type="match status" value="1"/>
</dbReference>
<dbReference type="GO" id="GO:0004190">
    <property type="term" value="F:aspartic-type endopeptidase activity"/>
    <property type="evidence" value="ECO:0007669"/>
    <property type="project" value="UniProtKB-KW"/>
</dbReference>
<dbReference type="InterPro" id="IPR015940">
    <property type="entry name" value="UBA"/>
</dbReference>
<keyword evidence="8" id="KW-0064">Aspartyl protease</keyword>
<dbReference type="InterPro" id="IPR029071">
    <property type="entry name" value="Ubiquitin-like_domsf"/>
</dbReference>
<evidence type="ECO:0000256" key="5">
    <source>
        <dbReference type="ARBA" id="ARBA00021491"/>
    </source>
</evidence>
<comment type="subcellular location">
    <subcellularLocation>
        <location evidence="2">Cytoplasm</location>
    </subcellularLocation>
</comment>
<evidence type="ECO:0000256" key="6">
    <source>
        <dbReference type="ARBA" id="ARBA00022490"/>
    </source>
</evidence>
<dbReference type="SUPFAM" id="SSF50630">
    <property type="entry name" value="Acid proteases"/>
    <property type="match status" value="1"/>
</dbReference>
<dbReference type="InterPro" id="IPR021109">
    <property type="entry name" value="Peptidase_aspartic_dom_sf"/>
</dbReference>
<evidence type="ECO:0000256" key="3">
    <source>
        <dbReference type="ARBA" id="ARBA00009136"/>
    </source>
</evidence>
<dbReference type="CDD" id="cd14309">
    <property type="entry name" value="UBA_scDdi1_like"/>
    <property type="match status" value="1"/>
</dbReference>
<keyword evidence="14" id="KW-1185">Reference proteome</keyword>
<dbReference type="Gene3D" id="3.10.20.90">
    <property type="entry name" value="Phosphatidylinositol 3-kinase Catalytic Subunit, Chain A, domain 1"/>
    <property type="match status" value="1"/>
</dbReference>
<evidence type="ECO:0000259" key="12">
    <source>
        <dbReference type="PROSITE" id="PS50053"/>
    </source>
</evidence>
<keyword evidence="7" id="KW-0645">Protease</keyword>
<dbReference type="InterPro" id="IPR009060">
    <property type="entry name" value="UBA-like_sf"/>
</dbReference>
<dbReference type="PANTHER" id="PTHR15397:SF3">
    <property type="entry name" value="DNA DAMAGE INDUCIBLE 1 HOMOLOG 2"/>
    <property type="match status" value="1"/>
</dbReference>
<evidence type="ECO:0000313" key="13">
    <source>
        <dbReference type="EMBL" id="CEQ39200.1"/>
    </source>
</evidence>
<dbReference type="Pfam" id="PF09668">
    <property type="entry name" value="Asp_protease"/>
    <property type="match status" value="1"/>
</dbReference>
<dbReference type="InterPro" id="IPR033882">
    <property type="entry name" value="DDI1_N"/>
</dbReference>
<dbReference type="GO" id="GO:0005737">
    <property type="term" value="C:cytoplasm"/>
    <property type="evidence" value="ECO:0007669"/>
    <property type="project" value="UniProtKB-SubCell"/>
</dbReference>
<gene>
    <name evidence="13" type="primary">SPOSA6832_00692</name>
</gene>
<evidence type="ECO:0000256" key="8">
    <source>
        <dbReference type="ARBA" id="ARBA00022750"/>
    </source>
</evidence>
<evidence type="ECO:0000259" key="11">
    <source>
        <dbReference type="PROSITE" id="PS50030"/>
    </source>
</evidence>
<dbReference type="Gene3D" id="1.10.8.10">
    <property type="entry name" value="DNA helicase RuvA subunit, C-terminal domain"/>
    <property type="match status" value="1"/>
</dbReference>
<comment type="similarity">
    <text evidence="3">Belongs to the DDI1 family.</text>
</comment>
<dbReference type="OrthoDB" id="1047367at2759"/>
<evidence type="ECO:0000256" key="10">
    <source>
        <dbReference type="SAM" id="MobiDB-lite"/>
    </source>
</evidence>
<dbReference type="MEROPS" id="A28.A06"/>
<dbReference type="Proteomes" id="UP000243876">
    <property type="component" value="Unassembled WGS sequence"/>
</dbReference>
<sequence length="463" mass="50175">MLVTVATEEGNTFSLDLDPTMELENVLALLEAESGISVDDQLLFFSGKQLTGLKDSLESYGVNSGDVLLLRQRSTDPGSQSVAGRNVDRDSETMRRQLLGDPRQMARLREVQPFHSSELPEIAAAAESDPARFRELLHQFSSMQESARLQQQREAALLNSDPFNVEAQRKIEEAIRHEAVLENMEQAMEQMPESFGSVHMLYVNAEVNGHPVKAFVDSGAQSTIMSPSCAERCGIMRLLDKRFAGMARGVGTAKILGRLKMGDDLFLQCSFTILEGKNVDLLFGLDMLKRHQASIDLLQDALIIQGRKIPFLPEHEIPKGEFREVEVDAYVPFSGTLLLRPPFPSEPDRSRVAHPDSDGNVRYLDEIPPADALPDPSTSSASSSSTPFPGSGNTLGAAPSSSNPTTAKRVRSNDPEPASTVGGHSEEAISSLVALGVDRGEAVKLLDATGGNAEMAASLLFSG</sequence>
<evidence type="ECO:0000256" key="2">
    <source>
        <dbReference type="ARBA" id="ARBA00004496"/>
    </source>
</evidence>
<dbReference type="CDD" id="cd05479">
    <property type="entry name" value="RP_DDI"/>
    <property type="match status" value="1"/>
</dbReference>
<dbReference type="GO" id="GO:0006508">
    <property type="term" value="P:proteolysis"/>
    <property type="evidence" value="ECO:0007669"/>
    <property type="project" value="UniProtKB-KW"/>
</dbReference>
<feature type="domain" description="UBA" evidence="11">
    <location>
        <begin position="423"/>
        <end position="463"/>
    </location>
</feature>
<feature type="compositionally biased region" description="Basic and acidic residues" evidence="10">
    <location>
        <begin position="346"/>
        <end position="365"/>
    </location>
</feature>
<dbReference type="Gene3D" id="2.40.70.10">
    <property type="entry name" value="Acid Proteases"/>
    <property type="match status" value="1"/>
</dbReference>
<feature type="region of interest" description="Disordered" evidence="10">
    <location>
        <begin position="341"/>
        <end position="425"/>
    </location>
</feature>
<protein>
    <recommendedName>
        <fullName evidence="5">DNA damage-inducible protein 1</fullName>
    </recommendedName>
</protein>
<name>A0A0D6EI15_SPOSA</name>
<feature type="compositionally biased region" description="Low complexity" evidence="10">
    <location>
        <begin position="369"/>
        <end position="392"/>
    </location>
</feature>
<dbReference type="PANTHER" id="PTHR15397">
    <property type="entry name" value="SODIUM-GLUCOSE COTRANSPORTER REGULATORY PROTEIN -RELATED"/>
    <property type="match status" value="1"/>
</dbReference>
<evidence type="ECO:0000313" key="14">
    <source>
        <dbReference type="Proteomes" id="UP000243876"/>
    </source>
</evidence>
<organism evidence="13 14">
    <name type="scientific">Sporidiobolus salmonicolor</name>
    <name type="common">Yeast-like fungus</name>
    <name type="synonym">Sporobolomyces salmonicolor</name>
    <dbReference type="NCBI Taxonomy" id="5005"/>
    <lineage>
        <taxon>Eukaryota</taxon>
        <taxon>Fungi</taxon>
        <taxon>Dikarya</taxon>
        <taxon>Basidiomycota</taxon>
        <taxon>Pucciniomycotina</taxon>
        <taxon>Microbotryomycetes</taxon>
        <taxon>Sporidiobolales</taxon>
        <taxon>Sporidiobolaceae</taxon>
        <taxon>Sporobolomyces</taxon>
    </lineage>
</organism>
<dbReference type="SUPFAM" id="SSF54236">
    <property type="entry name" value="Ubiquitin-like"/>
    <property type="match status" value="1"/>
</dbReference>
<dbReference type="Pfam" id="PF00240">
    <property type="entry name" value="ubiquitin"/>
    <property type="match status" value="1"/>
</dbReference>
<dbReference type="PROSITE" id="PS50030">
    <property type="entry name" value="UBA"/>
    <property type="match status" value="1"/>
</dbReference>
<dbReference type="SMART" id="SM00165">
    <property type="entry name" value="UBA"/>
    <property type="match status" value="1"/>
</dbReference>
<evidence type="ECO:0000256" key="4">
    <source>
        <dbReference type="ARBA" id="ARBA00011128"/>
    </source>
</evidence>
<dbReference type="CDD" id="cd01796">
    <property type="entry name" value="Ubl_Ddi1_like"/>
    <property type="match status" value="1"/>
</dbReference>
<feature type="domain" description="Ubiquitin-like" evidence="12">
    <location>
        <begin position="1"/>
        <end position="77"/>
    </location>
</feature>
<dbReference type="InterPro" id="IPR000626">
    <property type="entry name" value="Ubiquitin-like_dom"/>
</dbReference>
<dbReference type="InterPro" id="IPR019103">
    <property type="entry name" value="Peptidase_aspartic_DDI1-type"/>
</dbReference>
<dbReference type="EMBL" id="CENE01000002">
    <property type="protein sequence ID" value="CEQ39200.1"/>
    <property type="molecule type" value="Genomic_DNA"/>
</dbReference>
<reference evidence="14" key="1">
    <citation type="submission" date="2015-02" db="EMBL/GenBank/DDBJ databases">
        <authorList>
            <person name="Gon?alves P."/>
        </authorList>
    </citation>
    <scope>NUCLEOTIDE SEQUENCE [LARGE SCALE GENOMIC DNA]</scope>
</reference>
<evidence type="ECO:0000256" key="7">
    <source>
        <dbReference type="ARBA" id="ARBA00022670"/>
    </source>
</evidence>
<evidence type="ECO:0000256" key="9">
    <source>
        <dbReference type="ARBA" id="ARBA00022801"/>
    </source>
</evidence>
<dbReference type="PROSITE" id="PS50053">
    <property type="entry name" value="UBIQUITIN_2"/>
    <property type="match status" value="1"/>
</dbReference>
<evidence type="ECO:0000256" key="1">
    <source>
        <dbReference type="ARBA" id="ARBA00003231"/>
    </source>
</evidence>
<comment type="function">
    <text evidence="1">Probable aspartic protease. May be involved in the regulation of exocytosis. Acts as a linker between the 19S proteasome and polyubiquitinated proteins via UBA domain interactions with ubiquitin for their subsequent degradation. Required for S-phase checkpoint control.</text>
</comment>
<proteinExistence type="inferred from homology"/>